<sequence>IIFTEEELNVMDETILNLSPSHHNSEEQGISEKQGVDVEQKCIELKAEISDKPQTDQPSISMAQIIALDPILNATTTPDVQKRHINPRKYESSPYIRLSKVEAVQKEFQFSSQSNIHSHVKMILTFQQI</sequence>
<reference evidence="1" key="1">
    <citation type="submission" date="2019-05" db="EMBL/GenBank/DDBJ databases">
        <title>The de novo reference genome and transcriptome assemblies of the wild tomato species Solanum chilense.</title>
        <authorList>
            <person name="Stam R."/>
            <person name="Nosenko T."/>
            <person name="Hoerger A.C."/>
            <person name="Stephan W."/>
            <person name="Seidel M.A."/>
            <person name="Kuhn J.M.M."/>
            <person name="Haberer G."/>
            <person name="Tellier A."/>
        </authorList>
    </citation>
    <scope>NUCLEOTIDE SEQUENCE</scope>
    <source>
        <tissue evidence="1">Mature leaves</tissue>
    </source>
</reference>
<evidence type="ECO:0000313" key="1">
    <source>
        <dbReference type="EMBL" id="TMX01375.1"/>
    </source>
</evidence>
<name>A0A6N2C2J6_SOLCI</name>
<accession>A0A6N2C2J6</accession>
<organism evidence="1">
    <name type="scientific">Solanum chilense</name>
    <name type="common">Tomato</name>
    <name type="synonym">Lycopersicon chilense</name>
    <dbReference type="NCBI Taxonomy" id="4083"/>
    <lineage>
        <taxon>Eukaryota</taxon>
        <taxon>Viridiplantae</taxon>
        <taxon>Streptophyta</taxon>
        <taxon>Embryophyta</taxon>
        <taxon>Tracheophyta</taxon>
        <taxon>Spermatophyta</taxon>
        <taxon>Magnoliopsida</taxon>
        <taxon>eudicotyledons</taxon>
        <taxon>Gunneridae</taxon>
        <taxon>Pentapetalae</taxon>
        <taxon>asterids</taxon>
        <taxon>lamiids</taxon>
        <taxon>Solanales</taxon>
        <taxon>Solanaceae</taxon>
        <taxon>Solanoideae</taxon>
        <taxon>Solaneae</taxon>
        <taxon>Solanum</taxon>
        <taxon>Solanum subgen. Lycopersicon</taxon>
    </lineage>
</organism>
<proteinExistence type="predicted"/>
<protein>
    <submittedName>
        <fullName evidence="1">Uncharacterized protein</fullName>
    </submittedName>
</protein>
<dbReference type="EMBL" id="RXGB01000870">
    <property type="protein sequence ID" value="TMX01375.1"/>
    <property type="molecule type" value="Genomic_DNA"/>
</dbReference>
<feature type="non-terminal residue" evidence="1">
    <location>
        <position position="1"/>
    </location>
</feature>
<comment type="caution">
    <text evidence="1">The sequence shown here is derived from an EMBL/GenBank/DDBJ whole genome shotgun (WGS) entry which is preliminary data.</text>
</comment>
<gene>
    <name evidence="1" type="ORF">EJD97_024627</name>
</gene>
<dbReference type="AlphaFoldDB" id="A0A6N2C2J6"/>